<dbReference type="PANTHER" id="PTHR43298">
    <property type="entry name" value="MULTIDRUG RESISTANCE PROTEIN NORM-RELATED"/>
    <property type="match status" value="1"/>
</dbReference>
<dbReference type="GO" id="GO:0042910">
    <property type="term" value="F:xenobiotic transmembrane transporter activity"/>
    <property type="evidence" value="ECO:0007669"/>
    <property type="project" value="InterPro"/>
</dbReference>
<reference evidence="8 9" key="1">
    <citation type="submission" date="2017-04" db="EMBL/GenBank/DDBJ databases">
        <authorList>
            <person name="Afonso C.L."/>
            <person name="Miller P.J."/>
            <person name="Scott M.A."/>
            <person name="Spackman E."/>
            <person name="Goraichik I."/>
            <person name="Dimitrov K.M."/>
            <person name="Suarez D.L."/>
            <person name="Swayne D.E."/>
        </authorList>
    </citation>
    <scope>NUCLEOTIDE SEQUENCE [LARGE SCALE GENOMIC DNA]</scope>
    <source>
        <strain evidence="8 9">CGMCC 1.12644</strain>
    </source>
</reference>
<feature type="transmembrane region" description="Helical" evidence="7">
    <location>
        <begin position="193"/>
        <end position="215"/>
    </location>
</feature>
<protein>
    <submittedName>
        <fullName evidence="8">Multidrug resistance protein, MATE family</fullName>
    </submittedName>
</protein>
<evidence type="ECO:0000313" key="8">
    <source>
        <dbReference type="EMBL" id="SMC86116.1"/>
    </source>
</evidence>
<evidence type="ECO:0000256" key="6">
    <source>
        <dbReference type="ARBA" id="ARBA00023136"/>
    </source>
</evidence>
<organism evidence="8 9">
    <name type="scientific">Primorskyibacter flagellatus</name>
    <dbReference type="NCBI Taxonomy" id="1387277"/>
    <lineage>
        <taxon>Bacteria</taxon>
        <taxon>Pseudomonadati</taxon>
        <taxon>Pseudomonadota</taxon>
        <taxon>Alphaproteobacteria</taxon>
        <taxon>Rhodobacterales</taxon>
        <taxon>Roseobacteraceae</taxon>
        <taxon>Primorskyibacter</taxon>
    </lineage>
</organism>
<feature type="transmembrane region" description="Helical" evidence="7">
    <location>
        <begin position="273"/>
        <end position="296"/>
    </location>
</feature>
<proteinExistence type="inferred from homology"/>
<feature type="transmembrane region" description="Helical" evidence="7">
    <location>
        <begin position="317"/>
        <end position="342"/>
    </location>
</feature>
<dbReference type="NCBIfam" id="TIGR00797">
    <property type="entry name" value="matE"/>
    <property type="match status" value="1"/>
</dbReference>
<dbReference type="AlphaFoldDB" id="A0A1W2CM73"/>
<feature type="transmembrane region" description="Helical" evidence="7">
    <location>
        <begin position="45"/>
        <end position="67"/>
    </location>
</feature>
<feature type="transmembrane region" description="Helical" evidence="7">
    <location>
        <begin position="387"/>
        <end position="406"/>
    </location>
</feature>
<evidence type="ECO:0000313" key="9">
    <source>
        <dbReference type="Proteomes" id="UP000192330"/>
    </source>
</evidence>
<evidence type="ECO:0000256" key="7">
    <source>
        <dbReference type="SAM" id="Phobius"/>
    </source>
</evidence>
<comment type="subcellular location">
    <subcellularLocation>
        <location evidence="1">Membrane</location>
        <topology evidence="1">Multi-pass membrane protein</topology>
    </subcellularLocation>
</comment>
<gene>
    <name evidence="8" type="ORF">SAMN06295998_10871</name>
</gene>
<dbReference type="InterPro" id="IPR044644">
    <property type="entry name" value="DinF-like"/>
</dbReference>
<evidence type="ECO:0000256" key="2">
    <source>
        <dbReference type="ARBA" id="ARBA00010199"/>
    </source>
</evidence>
<accession>A0A1W2CM73</accession>
<dbReference type="STRING" id="1387277.SAMN06295998_10871"/>
<dbReference type="Pfam" id="PF01554">
    <property type="entry name" value="MatE"/>
    <property type="match status" value="2"/>
</dbReference>
<keyword evidence="6 7" id="KW-0472">Membrane</keyword>
<feature type="transmembrane region" description="Helical" evidence="7">
    <location>
        <begin position="236"/>
        <end position="261"/>
    </location>
</feature>
<dbReference type="GO" id="GO:0005886">
    <property type="term" value="C:plasma membrane"/>
    <property type="evidence" value="ECO:0007669"/>
    <property type="project" value="TreeGrafter"/>
</dbReference>
<dbReference type="GO" id="GO:0015297">
    <property type="term" value="F:antiporter activity"/>
    <property type="evidence" value="ECO:0007669"/>
    <property type="project" value="InterPro"/>
</dbReference>
<evidence type="ECO:0000256" key="4">
    <source>
        <dbReference type="ARBA" id="ARBA00022692"/>
    </source>
</evidence>
<dbReference type="PANTHER" id="PTHR43298:SF2">
    <property type="entry name" value="FMN_FAD EXPORTER YEEO-RELATED"/>
    <property type="match status" value="1"/>
</dbReference>
<dbReference type="InterPro" id="IPR050222">
    <property type="entry name" value="MATE_MdtK"/>
</dbReference>
<keyword evidence="3" id="KW-0813">Transport</keyword>
<feature type="transmembrane region" description="Helical" evidence="7">
    <location>
        <begin position="88"/>
        <end position="113"/>
    </location>
</feature>
<feature type="transmembrane region" description="Helical" evidence="7">
    <location>
        <begin position="168"/>
        <end position="187"/>
    </location>
</feature>
<feature type="transmembrane region" description="Helical" evidence="7">
    <location>
        <begin position="133"/>
        <end position="156"/>
    </location>
</feature>
<dbReference type="InterPro" id="IPR002528">
    <property type="entry name" value="MATE_fam"/>
</dbReference>
<dbReference type="CDD" id="cd13136">
    <property type="entry name" value="MATE_DinF_like"/>
    <property type="match status" value="1"/>
</dbReference>
<evidence type="ECO:0000256" key="1">
    <source>
        <dbReference type="ARBA" id="ARBA00004141"/>
    </source>
</evidence>
<feature type="transmembrane region" description="Helical" evidence="7">
    <location>
        <begin position="354"/>
        <end position="375"/>
    </location>
</feature>
<keyword evidence="4 7" id="KW-0812">Transmembrane</keyword>
<dbReference type="EMBL" id="FWYD01000008">
    <property type="protein sequence ID" value="SMC86116.1"/>
    <property type="molecule type" value="Genomic_DNA"/>
</dbReference>
<name>A0A1W2CM73_9RHOB</name>
<keyword evidence="5 7" id="KW-1133">Transmembrane helix</keyword>
<keyword evidence="9" id="KW-1185">Reference proteome</keyword>
<feature type="transmembrane region" description="Helical" evidence="7">
    <location>
        <begin position="12"/>
        <end position="33"/>
    </location>
</feature>
<evidence type="ECO:0000256" key="5">
    <source>
        <dbReference type="ARBA" id="ARBA00022989"/>
    </source>
</evidence>
<comment type="similarity">
    <text evidence="2">Belongs to the multi antimicrobial extrusion (MATE) (TC 2.A.66.1) family.</text>
</comment>
<evidence type="ECO:0000256" key="3">
    <source>
        <dbReference type="ARBA" id="ARBA00022448"/>
    </source>
</evidence>
<feature type="transmembrane region" description="Helical" evidence="7">
    <location>
        <begin position="412"/>
        <end position="430"/>
    </location>
</feature>
<sequence>MSEMTQDISHRRVLKIALPIVLANATVPILGVVDTGVVGQLGEAAPIGAVGIGAIILTAIYWMFGFLRMGTVGLTSQAAGAGNTAEVAALLTRVIMIGLTAGVALIALQQLIFAGAFHLSPASAEVEGMARDYLAIRVWSAPAAIALFGISGWLIAQERTRAVLVLQLWMNGLNVVLDLVFVLQLGWGVSGVAIATFLAEWSGLALGLWLCRAAFRVPDWRDWARVFDKVRLKRMLGVNTDILIRSALLEVGFVSFLFLGADFGDVTLAANQVLLQFLHITAAAMDGFAFSAEALVGRAFGAGVVARVRRSAIVTSIWGLVTSLVMVVAFALLGGIIIDLMADAPEVRAEARLYLPYMVLAPLAGTAAWMLDGIFIGATRSADMRNMMALSFVVYVGSVLLLVPSLGNHGLWLAQLVFFIARGVFLWLRYPALEAAASEPGIDQQPPGTQGTIHL</sequence>
<dbReference type="Proteomes" id="UP000192330">
    <property type="component" value="Unassembled WGS sequence"/>
</dbReference>